<feature type="compositionally biased region" description="Polar residues" evidence="12">
    <location>
        <begin position="759"/>
        <end position="774"/>
    </location>
</feature>
<dbReference type="FunFam" id="1.10.150.20:FF:000050">
    <property type="entry name" value="DNA repair protein UVH3"/>
    <property type="match status" value="1"/>
</dbReference>
<feature type="compositionally biased region" description="Polar residues" evidence="12">
    <location>
        <begin position="692"/>
        <end position="707"/>
    </location>
</feature>
<dbReference type="InterPro" id="IPR006085">
    <property type="entry name" value="XPG_DNA_repair_N"/>
</dbReference>
<dbReference type="GO" id="GO:0046872">
    <property type="term" value="F:metal ion binding"/>
    <property type="evidence" value="ECO:0007669"/>
    <property type="project" value="UniProtKB-KW"/>
</dbReference>
<dbReference type="InterPro" id="IPR036279">
    <property type="entry name" value="5-3_exonuclease_C_sf"/>
</dbReference>
<dbReference type="InterPro" id="IPR003903">
    <property type="entry name" value="UIM_dom"/>
</dbReference>
<evidence type="ECO:0000313" key="15">
    <source>
        <dbReference type="EMBL" id="KAK1652253.1"/>
    </source>
</evidence>
<evidence type="ECO:0000259" key="14">
    <source>
        <dbReference type="SMART" id="SM00485"/>
    </source>
</evidence>
<dbReference type="PROSITE" id="PS50330">
    <property type="entry name" value="UIM"/>
    <property type="match status" value="1"/>
</dbReference>
<dbReference type="SMART" id="SM00485">
    <property type="entry name" value="XPGN"/>
    <property type="match status" value="1"/>
</dbReference>
<dbReference type="InterPro" id="IPR006086">
    <property type="entry name" value="XPG-I_dom"/>
</dbReference>
<comment type="cofactor">
    <cofactor evidence="1">
        <name>Mg(2+)</name>
        <dbReference type="ChEBI" id="CHEBI:18420"/>
    </cofactor>
</comment>
<evidence type="ECO:0000256" key="5">
    <source>
        <dbReference type="ARBA" id="ARBA00022723"/>
    </source>
</evidence>
<feature type="region of interest" description="Disordered" evidence="12">
    <location>
        <begin position="687"/>
        <end position="779"/>
    </location>
</feature>
<dbReference type="CDD" id="cd09904">
    <property type="entry name" value="H3TH_XPG"/>
    <property type="match status" value="1"/>
</dbReference>
<organism evidence="15 16">
    <name type="scientific">Lolium multiflorum</name>
    <name type="common">Italian ryegrass</name>
    <name type="synonym">Lolium perenne subsp. multiflorum</name>
    <dbReference type="NCBI Taxonomy" id="4521"/>
    <lineage>
        <taxon>Eukaryota</taxon>
        <taxon>Viridiplantae</taxon>
        <taxon>Streptophyta</taxon>
        <taxon>Embryophyta</taxon>
        <taxon>Tracheophyta</taxon>
        <taxon>Spermatophyta</taxon>
        <taxon>Magnoliopsida</taxon>
        <taxon>Liliopsida</taxon>
        <taxon>Poales</taxon>
        <taxon>Poaceae</taxon>
        <taxon>BOP clade</taxon>
        <taxon>Pooideae</taxon>
        <taxon>Poodae</taxon>
        <taxon>Poeae</taxon>
        <taxon>Poeae Chloroplast Group 2 (Poeae type)</taxon>
        <taxon>Loliodinae</taxon>
        <taxon>Loliinae</taxon>
        <taxon>Lolium</taxon>
    </lineage>
</organism>
<proteinExistence type="inferred from homology"/>
<evidence type="ECO:0000256" key="11">
    <source>
        <dbReference type="ARBA" id="ARBA00023242"/>
    </source>
</evidence>
<evidence type="ECO:0000256" key="9">
    <source>
        <dbReference type="ARBA" id="ARBA00022842"/>
    </source>
</evidence>
<dbReference type="SMART" id="SM00484">
    <property type="entry name" value="XPGI"/>
    <property type="match status" value="1"/>
</dbReference>
<dbReference type="EMBL" id="JAUUTY010000004">
    <property type="protein sequence ID" value="KAK1652253.1"/>
    <property type="molecule type" value="Genomic_DNA"/>
</dbReference>
<evidence type="ECO:0000256" key="7">
    <source>
        <dbReference type="ARBA" id="ARBA00022763"/>
    </source>
</evidence>
<dbReference type="GO" id="GO:0003697">
    <property type="term" value="F:single-stranded DNA binding"/>
    <property type="evidence" value="ECO:0007669"/>
    <property type="project" value="InterPro"/>
</dbReference>
<dbReference type="GO" id="GO:0006289">
    <property type="term" value="P:nucleotide-excision repair"/>
    <property type="evidence" value="ECO:0007669"/>
    <property type="project" value="InterPro"/>
</dbReference>
<feature type="compositionally biased region" description="Basic and acidic residues" evidence="12">
    <location>
        <begin position="745"/>
        <end position="758"/>
    </location>
</feature>
<evidence type="ECO:0000256" key="8">
    <source>
        <dbReference type="ARBA" id="ARBA00022801"/>
    </source>
</evidence>
<feature type="region of interest" description="Disordered" evidence="12">
    <location>
        <begin position="996"/>
        <end position="1039"/>
    </location>
</feature>
<protein>
    <recommendedName>
        <fullName evidence="17">DNA repair protein UVH3</fullName>
    </recommendedName>
</protein>
<dbReference type="GO" id="GO:0005634">
    <property type="term" value="C:nucleus"/>
    <property type="evidence" value="ECO:0007669"/>
    <property type="project" value="UniProtKB-SubCell"/>
</dbReference>
<feature type="compositionally biased region" description="Basic and acidic residues" evidence="12">
    <location>
        <begin position="1272"/>
        <end position="1283"/>
    </location>
</feature>
<dbReference type="GO" id="GO:0004520">
    <property type="term" value="F:DNA endonuclease activity"/>
    <property type="evidence" value="ECO:0007669"/>
    <property type="project" value="TreeGrafter"/>
</dbReference>
<evidence type="ECO:0000256" key="12">
    <source>
        <dbReference type="SAM" id="MobiDB-lite"/>
    </source>
</evidence>
<dbReference type="PROSITE" id="PS00842">
    <property type="entry name" value="XPG_2"/>
    <property type="match status" value="1"/>
</dbReference>
<dbReference type="PANTHER" id="PTHR16171:SF7">
    <property type="entry name" value="DNA REPAIR PROTEIN RAD2"/>
    <property type="match status" value="1"/>
</dbReference>
<comment type="caution">
    <text evidence="15">The sequence shown here is derived from an EMBL/GenBank/DDBJ whole genome shotgun (WGS) entry which is preliminary data.</text>
</comment>
<feature type="compositionally biased region" description="Acidic residues" evidence="12">
    <location>
        <begin position="1302"/>
        <end position="1312"/>
    </location>
</feature>
<evidence type="ECO:0000256" key="1">
    <source>
        <dbReference type="ARBA" id="ARBA00001946"/>
    </source>
</evidence>
<keyword evidence="9" id="KW-0460">Magnesium</keyword>
<dbReference type="InterPro" id="IPR029060">
    <property type="entry name" value="PIN-like_dom_sf"/>
</dbReference>
<keyword evidence="10" id="KW-0234">DNA repair</keyword>
<dbReference type="Proteomes" id="UP001231189">
    <property type="component" value="Unassembled WGS sequence"/>
</dbReference>
<feature type="region of interest" description="Disordered" evidence="12">
    <location>
        <begin position="1423"/>
        <end position="1487"/>
    </location>
</feature>
<dbReference type="Gene3D" id="3.40.50.1010">
    <property type="entry name" value="5'-nuclease"/>
    <property type="match status" value="2"/>
</dbReference>
<dbReference type="InterPro" id="IPR019974">
    <property type="entry name" value="XPG_CS"/>
</dbReference>
<feature type="compositionally biased region" description="Polar residues" evidence="12">
    <location>
        <begin position="1457"/>
        <end position="1468"/>
    </location>
</feature>
<feature type="region of interest" description="Disordered" evidence="12">
    <location>
        <begin position="621"/>
        <end position="654"/>
    </location>
</feature>
<keyword evidence="16" id="KW-1185">Reference proteome</keyword>
<keyword evidence="5" id="KW-0479">Metal-binding</keyword>
<dbReference type="InterPro" id="IPR001044">
    <property type="entry name" value="XPG/Rad2_eukaryotes"/>
</dbReference>
<feature type="compositionally biased region" description="Polar residues" evidence="12">
    <location>
        <begin position="359"/>
        <end position="374"/>
    </location>
</feature>
<evidence type="ECO:0000256" key="10">
    <source>
        <dbReference type="ARBA" id="ARBA00023204"/>
    </source>
</evidence>
<evidence type="ECO:0000256" key="3">
    <source>
        <dbReference type="ARBA" id="ARBA00005283"/>
    </source>
</evidence>
<feature type="region of interest" description="Disordered" evidence="12">
    <location>
        <begin position="1161"/>
        <end position="1333"/>
    </location>
</feature>
<evidence type="ECO:0008006" key="17">
    <source>
        <dbReference type="Google" id="ProtNLM"/>
    </source>
</evidence>
<feature type="region of interest" description="Disordered" evidence="12">
    <location>
        <begin position="127"/>
        <end position="172"/>
    </location>
</feature>
<dbReference type="SMART" id="SM00279">
    <property type="entry name" value="HhH2"/>
    <property type="match status" value="1"/>
</dbReference>
<dbReference type="CDD" id="cd09868">
    <property type="entry name" value="PIN_XPG_RAD2"/>
    <property type="match status" value="2"/>
</dbReference>
<dbReference type="InterPro" id="IPR006084">
    <property type="entry name" value="XPG/Rad2"/>
</dbReference>
<feature type="compositionally biased region" description="Polar residues" evidence="12">
    <location>
        <begin position="1318"/>
        <end position="1328"/>
    </location>
</feature>
<reference evidence="15" key="1">
    <citation type="submission" date="2023-07" db="EMBL/GenBank/DDBJ databases">
        <title>A chromosome-level genome assembly of Lolium multiflorum.</title>
        <authorList>
            <person name="Chen Y."/>
            <person name="Copetti D."/>
            <person name="Kolliker R."/>
            <person name="Studer B."/>
        </authorList>
    </citation>
    <scope>NUCLEOTIDE SEQUENCE</scope>
    <source>
        <strain evidence="15">02402/16</strain>
        <tissue evidence="15">Leaf</tissue>
    </source>
</reference>
<comment type="similarity">
    <text evidence="3">Belongs to the XPG/RAD2 endonuclease family. XPG subfamily.</text>
</comment>
<keyword evidence="4" id="KW-0540">Nuclease</keyword>
<gene>
    <name evidence="15" type="ORF">QYE76_070058</name>
</gene>
<evidence type="ECO:0000256" key="4">
    <source>
        <dbReference type="ARBA" id="ARBA00022722"/>
    </source>
</evidence>
<dbReference type="FunFam" id="3.40.50.1010:FF:000029">
    <property type="entry name" value="DNA repair protein UVH3"/>
    <property type="match status" value="1"/>
</dbReference>
<feature type="domain" description="XPG-I" evidence="13">
    <location>
        <begin position="869"/>
        <end position="938"/>
    </location>
</feature>
<dbReference type="SUPFAM" id="SSF88723">
    <property type="entry name" value="PIN domain-like"/>
    <property type="match status" value="1"/>
</dbReference>
<name>A0AAD8SIN2_LOLMU</name>
<evidence type="ECO:0000259" key="13">
    <source>
        <dbReference type="SMART" id="SM00484"/>
    </source>
</evidence>
<dbReference type="GO" id="GO:0016788">
    <property type="term" value="F:hydrolase activity, acting on ester bonds"/>
    <property type="evidence" value="ECO:0007669"/>
    <property type="project" value="InterPro"/>
</dbReference>
<accession>A0AAD8SIN2</accession>
<feature type="region of interest" description="Disordered" evidence="12">
    <location>
        <begin position="359"/>
        <end position="383"/>
    </location>
</feature>
<dbReference type="PRINTS" id="PR00853">
    <property type="entry name" value="XPGRADSUPER"/>
</dbReference>
<comment type="subcellular location">
    <subcellularLocation>
        <location evidence="2">Nucleus</location>
    </subcellularLocation>
</comment>
<evidence type="ECO:0000256" key="2">
    <source>
        <dbReference type="ARBA" id="ARBA00004123"/>
    </source>
</evidence>
<keyword evidence="7" id="KW-0227">DNA damage</keyword>
<dbReference type="Pfam" id="PF00867">
    <property type="entry name" value="XPG_I"/>
    <property type="match status" value="1"/>
</dbReference>
<dbReference type="InterPro" id="IPR008918">
    <property type="entry name" value="HhH2"/>
</dbReference>
<keyword evidence="6" id="KW-0255">Endonuclease</keyword>
<feature type="region of interest" description="Disordered" evidence="12">
    <location>
        <begin position="1395"/>
        <end position="1414"/>
    </location>
</feature>
<feature type="domain" description="XPG N-terminal" evidence="14">
    <location>
        <begin position="1"/>
        <end position="98"/>
    </location>
</feature>
<sequence length="1487" mass="165569">MGVHGLWGLLAPVGRRVSVETLAGKRLAVDASIWMVQFMRAMRDDKGDMIRDAHILGFLRRICKLLFLRARPVFVFDGATPALKRRTLAARRRHRDAAQAKVRKTAEKLLISHLKASRLEELAAQIKSDRAKHDAKGKQVESTRVEETEITNGDQNRNDDGENSRGTVAPTNQEKLDELLAASLAAEDEADLIGKGEHNSASVTLQEGTGIDEDENDDDEEMIFPMTTGDLDPAVLASLPPSMQLDLLVQMRERVMAENRQKYQKIKKEPAKFSELQIQSYLKTVAFRREIEEVQRGAAGKDVGGIQTSKIASEANREFIFSSSFTGDKQTLAQRGVDEHIIGSAKSKREIGSAVFKSSPLSTSRSINPHNSEPLTDFGPDVETYRDERGRMRVSRVRAMGIRMTRDIQRNLDFIKEHEQAKVMGHTNLSKGSTSNEEPPDFPEHLFENDRLQSSIGLTEDLAETIGVDDNTSSLVGGSDDICEGSDHGSKETIEISFADDQIGAKDNDDELFLHLVSGTSSSFFADDDRLAKNAEESDDSEGIWEEGVIEEEILPKKFREKDYQSSVPDNCSADDEMEWEEGGFDVPDVPSSSEYNQFKLPRGDIEEEALIQEAIRRSLEDSEKQEFENGVPKDLQTSDVTVPSEAPGTTYYNSEASFCKETIKELGVENNAGEDAVMHDPEVLEADGQENKNQAQRESNDGQTGMNRDYSPGSLPPYNVSTSTPAARLSPRSKDNDTIISAPRTHEWPKDGSDEVIKQNTSNSHKSECNTNDPYIGETSKAPQKELLMDELVANTAIQKENVVQEDINFTKLSENYDSNIISENNLEEEISFLRQEQVDLGNERRKFESHAESVSSEMFAECQELLQMFGLPYIIAPMEAEAQCAYMEINNLVDGVVTDDSDVFLFGARNVYKNIFDERKYVETYLMKDIESDLGLTREQLIRMALLLGSDYTEGISGIGIVNAIEVVNAFPEEDGLQKFREWIESPDPAILGKLDMETSGSSKRRKPGANESCEKGNSLQPECVEGPDDNQSSNEKQHVKEVFMSKHRNVSKNWHIPSTFPSETVISAYISPQVDDSTERFSWGRPDLSLLRKLCWERFGWNKEKADELLLPVLKEYNKHETQLRMEAFYSFNERFAKIRSKRVQKAIKGITGKTFSETDELNEDSPSTSSASKKKEAGPSKPRGKRNTSAGPRQMGSHEDDKIGDTNSFADADADELVKEHRSASKKKSAVPSGRSRGRGRKRMNVGQETSRNQEDSEIKGSTLSPDEDSHKRHTDNYKSEGTTVRRSNRKRKQVTYMEDDHEADDNDVPLHQVDNNDPSQTATDGVMAGRDAQFNLLRQDTGELNSDQMHEDPGIAQDMNEDPLGFELGEDQSESAPKEYPSCIAQDMNEDPLGFELGEDQSESAPKEYLFTGGGFCMEEEDEQGTAVDGSGGETVDGTSDACEDIGVVSNGGKSTQAPGASSSKRRNAGPGLPTPIKRRRK</sequence>
<feature type="region of interest" description="Disordered" evidence="12">
    <location>
        <begin position="1346"/>
        <end position="1384"/>
    </location>
</feature>
<keyword evidence="11" id="KW-0539">Nucleus</keyword>
<evidence type="ECO:0000313" key="16">
    <source>
        <dbReference type="Proteomes" id="UP001231189"/>
    </source>
</evidence>
<dbReference type="Pfam" id="PF00752">
    <property type="entry name" value="XPG_N"/>
    <property type="match status" value="1"/>
</dbReference>
<dbReference type="PRINTS" id="PR00066">
    <property type="entry name" value="XRODRMPGMNTG"/>
</dbReference>
<dbReference type="PANTHER" id="PTHR16171">
    <property type="entry name" value="DNA REPAIR PROTEIN COMPLEMENTING XP-G CELLS-RELATED"/>
    <property type="match status" value="1"/>
</dbReference>
<dbReference type="SUPFAM" id="SSF47807">
    <property type="entry name" value="5' to 3' exonuclease, C-terminal subdomain"/>
    <property type="match status" value="1"/>
</dbReference>
<feature type="compositionally biased region" description="Basic and acidic residues" evidence="12">
    <location>
        <begin position="127"/>
        <end position="147"/>
    </location>
</feature>
<evidence type="ECO:0000256" key="6">
    <source>
        <dbReference type="ARBA" id="ARBA00022759"/>
    </source>
</evidence>
<dbReference type="FunFam" id="3.40.50.1010:FF:000031">
    <property type="entry name" value="DNA repair protein UVH3"/>
    <property type="match status" value="1"/>
</dbReference>
<keyword evidence="8" id="KW-0378">Hydrolase</keyword>
<dbReference type="Gene3D" id="1.10.150.20">
    <property type="entry name" value="5' to 3' exonuclease, C-terminal subdomain"/>
    <property type="match status" value="1"/>
</dbReference>